<accession>A0ABU6FU32</accession>
<proteinExistence type="predicted"/>
<comment type="caution">
    <text evidence="1">The sequence shown here is derived from an EMBL/GenBank/DDBJ whole genome shotgun (WGS) entry which is preliminary data.</text>
</comment>
<dbReference type="Proteomes" id="UP001308776">
    <property type="component" value="Unassembled WGS sequence"/>
</dbReference>
<dbReference type="EMBL" id="JAQGFR010000308">
    <property type="protein sequence ID" value="MEB8515596.1"/>
    <property type="molecule type" value="Genomic_DNA"/>
</dbReference>
<gene>
    <name evidence="1" type="ORF">OW717_16295</name>
</gene>
<organism evidence="1 2">
    <name type="scientific">Acidithiobacillus ferriphilus</name>
    <dbReference type="NCBI Taxonomy" id="1689834"/>
    <lineage>
        <taxon>Bacteria</taxon>
        <taxon>Pseudomonadati</taxon>
        <taxon>Pseudomonadota</taxon>
        <taxon>Acidithiobacillia</taxon>
        <taxon>Acidithiobacillales</taxon>
        <taxon>Acidithiobacillaceae</taxon>
        <taxon>Acidithiobacillus</taxon>
    </lineage>
</organism>
<dbReference type="RefSeq" id="WP_325757907.1">
    <property type="nucleotide sequence ID" value="NZ_JAQGFK010000073.1"/>
</dbReference>
<evidence type="ECO:0000313" key="2">
    <source>
        <dbReference type="Proteomes" id="UP001308776"/>
    </source>
</evidence>
<reference evidence="1 2" key="1">
    <citation type="submission" date="2022-11" db="EMBL/GenBank/DDBJ databases">
        <title>Comparative genomics analysis of Acidithiobacillus ferriphilus.</title>
        <authorList>
            <person name="Ma L."/>
        </authorList>
    </citation>
    <scope>NUCLEOTIDE SEQUENCE [LARGE SCALE GENOMIC DNA]</scope>
    <source>
        <strain evidence="1 2">DY15</strain>
    </source>
</reference>
<name>A0ABU6FU32_9PROT</name>
<sequence length="42" mass="4567">MGGAITPTPEWRHYADPEVAPLRRSQGGAITPTTVWLHIADP</sequence>
<keyword evidence="2" id="KW-1185">Reference proteome</keyword>
<protein>
    <submittedName>
        <fullName evidence="1">Uncharacterized protein</fullName>
    </submittedName>
</protein>
<evidence type="ECO:0000313" key="1">
    <source>
        <dbReference type="EMBL" id="MEB8515596.1"/>
    </source>
</evidence>